<reference evidence="2" key="1">
    <citation type="submission" date="2021-02" db="EMBL/GenBank/DDBJ databases">
        <title>Genome sequence of Rhodospirillales sp. strain TMPK1 isolated from soil.</title>
        <authorList>
            <person name="Nakai R."/>
            <person name="Kusada H."/>
            <person name="Tamaki H."/>
        </authorList>
    </citation>
    <scope>NUCLEOTIDE SEQUENCE</scope>
    <source>
        <strain evidence="2">TMPK1</strain>
    </source>
</reference>
<evidence type="ECO:0000256" key="1">
    <source>
        <dbReference type="SAM" id="Phobius"/>
    </source>
</evidence>
<organism evidence="2 3">
    <name type="scientific">Roseiterribacter gracilis</name>
    <dbReference type="NCBI Taxonomy" id="2812848"/>
    <lineage>
        <taxon>Bacteria</taxon>
        <taxon>Pseudomonadati</taxon>
        <taxon>Pseudomonadota</taxon>
        <taxon>Alphaproteobacteria</taxon>
        <taxon>Rhodospirillales</taxon>
        <taxon>Roseiterribacteraceae</taxon>
        <taxon>Roseiterribacter</taxon>
    </lineage>
</organism>
<evidence type="ECO:0000313" key="3">
    <source>
        <dbReference type="Proteomes" id="UP000681075"/>
    </source>
</evidence>
<dbReference type="Pfam" id="PF05675">
    <property type="entry name" value="DUF817"/>
    <property type="match status" value="1"/>
</dbReference>
<sequence length="274" mass="31099">MIAQIAQTALQPLATRAPRLREFLLFGFKELEACVFAGSFLALLTLSSWLRVPGLARYDLLFLGAIAIQLAMIALRLETWREVAMLSLFHLLGTLLELFKTSPMVGSWAYPEPAFFRIGSVPLYAGFMYAAIASYMIQAWRLLDVRLTSFPPLWLAFALALAIYANFFSNHWIVDLRWPLIALVLLVFRKSWVEFRPAERVRRMPVALSFLLIGFFVWVAENIGTFFGAWVYPHQRSGWAIVGPAKISSWALLVILSFVIVAAVKQLFPRERAP</sequence>
<gene>
    <name evidence="2" type="ORF">TMPK1_04230</name>
</gene>
<dbReference type="Proteomes" id="UP000681075">
    <property type="component" value="Unassembled WGS sequence"/>
</dbReference>
<accession>A0A8S8XAL6</accession>
<keyword evidence="3" id="KW-1185">Reference proteome</keyword>
<feature type="transmembrane region" description="Helical" evidence="1">
    <location>
        <begin position="56"/>
        <end position="75"/>
    </location>
</feature>
<feature type="transmembrane region" description="Helical" evidence="1">
    <location>
        <begin position="31"/>
        <end position="50"/>
    </location>
</feature>
<evidence type="ECO:0000313" key="2">
    <source>
        <dbReference type="EMBL" id="GIL38186.1"/>
    </source>
</evidence>
<keyword evidence="1" id="KW-0472">Membrane</keyword>
<feature type="transmembrane region" description="Helical" evidence="1">
    <location>
        <begin position="147"/>
        <end position="165"/>
    </location>
</feature>
<keyword evidence="1" id="KW-0812">Transmembrane</keyword>
<comment type="caution">
    <text evidence="2">The sequence shown here is derived from an EMBL/GenBank/DDBJ whole genome shotgun (WGS) entry which is preliminary data.</text>
</comment>
<protein>
    <submittedName>
        <fullName evidence="2">Membrane protein</fullName>
    </submittedName>
</protein>
<dbReference type="PIRSF" id="PIRSF009141">
    <property type="entry name" value="UCP009141"/>
    <property type="match status" value="1"/>
</dbReference>
<name>A0A8S8XAL6_9PROT</name>
<feature type="transmembrane region" description="Helical" evidence="1">
    <location>
        <begin position="247"/>
        <end position="268"/>
    </location>
</feature>
<feature type="transmembrane region" description="Helical" evidence="1">
    <location>
        <begin position="114"/>
        <end position="135"/>
    </location>
</feature>
<dbReference type="EMBL" id="BOPV01000001">
    <property type="protein sequence ID" value="GIL38186.1"/>
    <property type="molecule type" value="Genomic_DNA"/>
</dbReference>
<dbReference type="RefSeq" id="WP_420241151.1">
    <property type="nucleotide sequence ID" value="NZ_BOPV01000001.1"/>
</dbReference>
<dbReference type="InterPro" id="IPR008535">
    <property type="entry name" value="DUF817"/>
</dbReference>
<feature type="transmembrane region" description="Helical" evidence="1">
    <location>
        <begin position="208"/>
        <end position="232"/>
    </location>
</feature>
<dbReference type="AlphaFoldDB" id="A0A8S8XAL6"/>
<keyword evidence="1" id="KW-1133">Transmembrane helix</keyword>
<proteinExistence type="predicted"/>